<dbReference type="PANTHER" id="PTHR11527">
    <property type="entry name" value="HEAT-SHOCK PROTEIN 20 FAMILY MEMBER"/>
    <property type="match status" value="1"/>
</dbReference>
<accession>A0A645G3E9</accession>
<organism evidence="2">
    <name type="scientific">bioreactor metagenome</name>
    <dbReference type="NCBI Taxonomy" id="1076179"/>
    <lineage>
        <taxon>unclassified sequences</taxon>
        <taxon>metagenomes</taxon>
        <taxon>ecological metagenomes</taxon>
    </lineage>
</organism>
<dbReference type="PROSITE" id="PS01031">
    <property type="entry name" value="SHSP"/>
    <property type="match status" value="1"/>
</dbReference>
<proteinExistence type="predicted"/>
<dbReference type="Gene3D" id="2.60.40.790">
    <property type="match status" value="1"/>
</dbReference>
<dbReference type="InterPro" id="IPR031107">
    <property type="entry name" value="Small_HSP"/>
</dbReference>
<reference evidence="2" key="1">
    <citation type="submission" date="2019-08" db="EMBL/GenBank/DDBJ databases">
        <authorList>
            <person name="Kucharzyk K."/>
            <person name="Murdoch R.W."/>
            <person name="Higgins S."/>
            <person name="Loffler F."/>
        </authorList>
    </citation>
    <scope>NUCLEOTIDE SEQUENCE</scope>
</reference>
<evidence type="ECO:0000259" key="1">
    <source>
        <dbReference type="PROSITE" id="PS01031"/>
    </source>
</evidence>
<dbReference type="AlphaFoldDB" id="A0A645G3E9"/>
<protein>
    <submittedName>
        <fullName evidence="2">Putative Hsp20 family chaperone</fullName>
    </submittedName>
</protein>
<comment type="caution">
    <text evidence="2">The sequence shown here is derived from an EMBL/GenBank/DDBJ whole genome shotgun (WGS) entry which is preliminary data.</text>
</comment>
<evidence type="ECO:0000313" key="2">
    <source>
        <dbReference type="EMBL" id="MPN18563.1"/>
    </source>
</evidence>
<sequence>MKTDISEDGDKYRLSMELPGYNKDDVKIALDDGYLTVTATKETSNDEEKQNYVHKERYFGECRRSFYVGEGIDENNIKARFENGVLDVSFPKAASKEIEQKKYIAIE</sequence>
<dbReference type="InterPro" id="IPR002068">
    <property type="entry name" value="A-crystallin/Hsp20_dom"/>
</dbReference>
<name>A0A645G3E9_9ZZZZ</name>
<dbReference type="SUPFAM" id="SSF49764">
    <property type="entry name" value="HSP20-like chaperones"/>
    <property type="match status" value="1"/>
</dbReference>
<dbReference type="InterPro" id="IPR008978">
    <property type="entry name" value="HSP20-like_chaperone"/>
</dbReference>
<dbReference type="Pfam" id="PF00011">
    <property type="entry name" value="HSP20"/>
    <property type="match status" value="1"/>
</dbReference>
<feature type="domain" description="SHSP" evidence="1">
    <location>
        <begin position="1"/>
        <end position="107"/>
    </location>
</feature>
<dbReference type="EMBL" id="VSSQ01065924">
    <property type="protein sequence ID" value="MPN18563.1"/>
    <property type="molecule type" value="Genomic_DNA"/>
</dbReference>
<dbReference type="CDD" id="cd06471">
    <property type="entry name" value="ACD_LpsHSP_like"/>
    <property type="match status" value="1"/>
</dbReference>
<gene>
    <name evidence="2" type="ORF">SDC9_165923</name>
</gene>